<keyword evidence="6" id="KW-0472">Membrane</keyword>
<accession>A0AA38CJ08</accession>
<keyword evidence="9" id="KW-1185">Reference proteome</keyword>
<dbReference type="PANTHER" id="PTHR47165:SF4">
    <property type="entry name" value="OS03G0429900 PROTEIN"/>
    <property type="match status" value="1"/>
</dbReference>
<dbReference type="CDD" id="cd04476">
    <property type="entry name" value="RPA1_DBD_C"/>
    <property type="match status" value="1"/>
</dbReference>
<comment type="similarity">
    <text evidence="1">Belongs to the replication factor A protein 1 family.</text>
</comment>
<gene>
    <name evidence="8" type="ORF">KI387_028621</name>
</gene>
<keyword evidence="4" id="KW-0862">Zinc</keyword>
<evidence type="ECO:0000259" key="7">
    <source>
        <dbReference type="Pfam" id="PF08646"/>
    </source>
</evidence>
<keyword evidence="5" id="KW-0238">DNA-binding</keyword>
<dbReference type="SUPFAM" id="SSF50249">
    <property type="entry name" value="Nucleic acid-binding proteins"/>
    <property type="match status" value="2"/>
</dbReference>
<organism evidence="8 9">
    <name type="scientific">Taxus chinensis</name>
    <name type="common">Chinese yew</name>
    <name type="synonym">Taxus wallichiana var. chinensis</name>
    <dbReference type="NCBI Taxonomy" id="29808"/>
    <lineage>
        <taxon>Eukaryota</taxon>
        <taxon>Viridiplantae</taxon>
        <taxon>Streptophyta</taxon>
        <taxon>Embryophyta</taxon>
        <taxon>Tracheophyta</taxon>
        <taxon>Spermatophyta</taxon>
        <taxon>Pinopsida</taxon>
        <taxon>Pinidae</taxon>
        <taxon>Conifers II</taxon>
        <taxon>Cupressales</taxon>
        <taxon>Taxaceae</taxon>
        <taxon>Taxus</taxon>
    </lineage>
</organism>
<keyword evidence="3" id="KW-0863">Zinc-finger</keyword>
<feature type="transmembrane region" description="Helical" evidence="6">
    <location>
        <begin position="23"/>
        <end position="42"/>
    </location>
</feature>
<name>A0AA38CJ08_TAXCH</name>
<dbReference type="Pfam" id="PF08646">
    <property type="entry name" value="Rep_fac-A_C"/>
    <property type="match status" value="1"/>
</dbReference>
<dbReference type="Proteomes" id="UP000824469">
    <property type="component" value="Unassembled WGS sequence"/>
</dbReference>
<evidence type="ECO:0000256" key="2">
    <source>
        <dbReference type="ARBA" id="ARBA00022723"/>
    </source>
</evidence>
<dbReference type="AlphaFoldDB" id="A0AA38CJ08"/>
<dbReference type="InterPro" id="IPR012340">
    <property type="entry name" value="NA-bd_OB-fold"/>
</dbReference>
<keyword evidence="6" id="KW-0812">Transmembrane</keyword>
<protein>
    <recommendedName>
        <fullName evidence="7">Replication factor A C-terminal domain-containing protein</fullName>
    </recommendedName>
</protein>
<dbReference type="Gene3D" id="2.40.50.140">
    <property type="entry name" value="Nucleic acid-binding proteins"/>
    <property type="match status" value="2"/>
</dbReference>
<evidence type="ECO:0000313" key="9">
    <source>
        <dbReference type="Proteomes" id="UP000824469"/>
    </source>
</evidence>
<keyword evidence="6" id="KW-1133">Transmembrane helix</keyword>
<feature type="domain" description="Replication factor A C-terminal" evidence="7">
    <location>
        <begin position="141"/>
        <end position="275"/>
    </location>
</feature>
<evidence type="ECO:0000256" key="6">
    <source>
        <dbReference type="SAM" id="Phobius"/>
    </source>
</evidence>
<comment type="caution">
    <text evidence="8">The sequence shown here is derived from an EMBL/GenBank/DDBJ whole genome shotgun (WGS) entry which is preliminary data.</text>
</comment>
<keyword evidence="2" id="KW-0479">Metal-binding</keyword>
<dbReference type="GO" id="GO:0008270">
    <property type="term" value="F:zinc ion binding"/>
    <property type="evidence" value="ECO:0007669"/>
    <property type="project" value="UniProtKB-KW"/>
</dbReference>
<dbReference type="InterPro" id="IPR013955">
    <property type="entry name" value="Rep_factor-A_C"/>
</dbReference>
<dbReference type="EMBL" id="JAHRHJ020000010">
    <property type="protein sequence ID" value="KAH9296939.1"/>
    <property type="molecule type" value="Genomic_DNA"/>
</dbReference>
<sequence>WRVFQKLLLSTGQTEQQLKNVPFPYVMFLTILLTLHCGGISVKMKGRYCMICTNAAQVKKLVVALKRVKVMSFNDKSLSTGLNSECFINPTLPEAEELCTWAALNSKELIPVNLSSMNINTTDIAGVYEVAQLEVATKVLIRATIIHVNMTNFCYTSCINVINGKQCRKKVVQIDEGTWHCPKCNVNSAECTFRYALNLLLEDTTGTVWATAFEDAGSSIMGLSAQALYDIAQQPDQLPTVLEQVLFCTYDFGLLVKKEIYNENKKLGCTIIHASQKKASPTHDTVVDALLNAGTP</sequence>
<dbReference type="InterPro" id="IPR047192">
    <property type="entry name" value="Euk_RPA1_DBD_C"/>
</dbReference>
<evidence type="ECO:0000256" key="4">
    <source>
        <dbReference type="ARBA" id="ARBA00022833"/>
    </source>
</evidence>
<feature type="non-terminal residue" evidence="8">
    <location>
        <position position="1"/>
    </location>
</feature>
<dbReference type="GO" id="GO:0003677">
    <property type="term" value="F:DNA binding"/>
    <property type="evidence" value="ECO:0007669"/>
    <property type="project" value="UniProtKB-KW"/>
</dbReference>
<dbReference type="PANTHER" id="PTHR47165">
    <property type="entry name" value="OS03G0429900 PROTEIN"/>
    <property type="match status" value="1"/>
</dbReference>
<evidence type="ECO:0000313" key="8">
    <source>
        <dbReference type="EMBL" id="KAH9296939.1"/>
    </source>
</evidence>
<reference evidence="8 9" key="1">
    <citation type="journal article" date="2021" name="Nat. Plants">
        <title>The Taxus genome provides insights into paclitaxel biosynthesis.</title>
        <authorList>
            <person name="Xiong X."/>
            <person name="Gou J."/>
            <person name="Liao Q."/>
            <person name="Li Y."/>
            <person name="Zhou Q."/>
            <person name="Bi G."/>
            <person name="Li C."/>
            <person name="Du R."/>
            <person name="Wang X."/>
            <person name="Sun T."/>
            <person name="Guo L."/>
            <person name="Liang H."/>
            <person name="Lu P."/>
            <person name="Wu Y."/>
            <person name="Zhang Z."/>
            <person name="Ro D.K."/>
            <person name="Shang Y."/>
            <person name="Huang S."/>
            <person name="Yan J."/>
        </authorList>
    </citation>
    <scope>NUCLEOTIDE SEQUENCE [LARGE SCALE GENOMIC DNA]</scope>
    <source>
        <strain evidence="8">Ta-2019</strain>
    </source>
</reference>
<evidence type="ECO:0000256" key="5">
    <source>
        <dbReference type="ARBA" id="ARBA00023125"/>
    </source>
</evidence>
<proteinExistence type="inferred from homology"/>
<evidence type="ECO:0000256" key="3">
    <source>
        <dbReference type="ARBA" id="ARBA00022771"/>
    </source>
</evidence>
<evidence type="ECO:0000256" key="1">
    <source>
        <dbReference type="ARBA" id="ARBA00005690"/>
    </source>
</evidence>